<name>A0A0U1P219_9BACI</name>
<evidence type="ECO:0000313" key="2">
    <source>
        <dbReference type="Proteomes" id="UP000199087"/>
    </source>
</evidence>
<protein>
    <submittedName>
        <fullName evidence="1">Uncharacterized protein</fullName>
    </submittedName>
</protein>
<sequence>MYQLNHKKGNALITVLLIITIFMILFLSSTGQASTNVKLKRVVEKSNQSTAIAEMGL</sequence>
<dbReference type="AlphaFoldDB" id="A0A0U1P219"/>
<dbReference type="STRING" id="1499688.BN000_04312"/>
<dbReference type="EMBL" id="CVRB01000004">
    <property type="protein sequence ID" value="CRK84306.1"/>
    <property type="molecule type" value="Genomic_DNA"/>
</dbReference>
<proteinExistence type="predicted"/>
<gene>
    <name evidence="1" type="ORF">BN000_04312</name>
</gene>
<evidence type="ECO:0000313" key="1">
    <source>
        <dbReference type="EMBL" id="CRK84306.1"/>
    </source>
</evidence>
<organism evidence="1 2">
    <name type="scientific">Neobacillus massiliamazoniensis</name>
    <dbReference type="NCBI Taxonomy" id="1499688"/>
    <lineage>
        <taxon>Bacteria</taxon>
        <taxon>Bacillati</taxon>
        <taxon>Bacillota</taxon>
        <taxon>Bacilli</taxon>
        <taxon>Bacillales</taxon>
        <taxon>Bacillaceae</taxon>
        <taxon>Neobacillus</taxon>
    </lineage>
</organism>
<reference evidence="2" key="1">
    <citation type="submission" date="2015-05" db="EMBL/GenBank/DDBJ databases">
        <authorList>
            <person name="Urmite Genomes"/>
        </authorList>
    </citation>
    <scope>NUCLEOTIDE SEQUENCE [LARGE SCALE GENOMIC DNA]</scope>
    <source>
        <strain evidence="2">LF1</strain>
    </source>
</reference>
<accession>A0A0U1P219</accession>
<keyword evidence="2" id="KW-1185">Reference proteome</keyword>
<dbReference type="Proteomes" id="UP000199087">
    <property type="component" value="Unassembled WGS sequence"/>
</dbReference>